<reference evidence="3" key="2">
    <citation type="submission" date="2015-01" db="EMBL/GenBank/DDBJ databases">
        <title>Evolutionary Origins and Diversification of the Mycorrhizal Mutualists.</title>
        <authorList>
            <consortium name="DOE Joint Genome Institute"/>
            <consortium name="Mycorrhizal Genomics Consortium"/>
            <person name="Kohler A."/>
            <person name="Kuo A."/>
            <person name="Nagy L.G."/>
            <person name="Floudas D."/>
            <person name="Copeland A."/>
            <person name="Barry K.W."/>
            <person name="Cichocki N."/>
            <person name="Veneault-Fourrey C."/>
            <person name="LaButti K."/>
            <person name="Lindquist E.A."/>
            <person name="Lipzen A."/>
            <person name="Lundell T."/>
            <person name="Morin E."/>
            <person name="Murat C."/>
            <person name="Riley R."/>
            <person name="Ohm R."/>
            <person name="Sun H."/>
            <person name="Tunlid A."/>
            <person name="Henrissat B."/>
            <person name="Grigoriev I.V."/>
            <person name="Hibbett D.S."/>
            <person name="Martin F."/>
        </authorList>
    </citation>
    <scope>NUCLEOTIDE SEQUENCE [LARGE SCALE GENOMIC DNA]</scope>
    <source>
        <strain evidence="3">Ve08.2h10</strain>
    </source>
</reference>
<dbReference type="InParanoid" id="A0A0D0CFK0"/>
<evidence type="ECO:0000313" key="3">
    <source>
        <dbReference type="Proteomes" id="UP000054538"/>
    </source>
</evidence>
<feature type="region of interest" description="Disordered" evidence="1">
    <location>
        <begin position="1"/>
        <end position="22"/>
    </location>
</feature>
<feature type="non-terminal residue" evidence="2">
    <location>
        <position position="1"/>
    </location>
</feature>
<dbReference type="Proteomes" id="UP000054538">
    <property type="component" value="Unassembled WGS sequence"/>
</dbReference>
<dbReference type="EMBL" id="KN829081">
    <property type="protein sequence ID" value="KIK74198.1"/>
    <property type="molecule type" value="Genomic_DNA"/>
</dbReference>
<protein>
    <submittedName>
        <fullName evidence="2">Uncharacterized protein</fullName>
    </submittedName>
</protein>
<gene>
    <name evidence="2" type="ORF">PAXRUDRAFT_176439</name>
</gene>
<dbReference type="HOGENOM" id="CLU_2564697_0_0_1"/>
<reference evidence="2 3" key="1">
    <citation type="submission" date="2014-04" db="EMBL/GenBank/DDBJ databases">
        <authorList>
            <consortium name="DOE Joint Genome Institute"/>
            <person name="Kuo A."/>
            <person name="Kohler A."/>
            <person name="Jargeat P."/>
            <person name="Nagy L.G."/>
            <person name="Floudas D."/>
            <person name="Copeland A."/>
            <person name="Barry K.W."/>
            <person name="Cichocki N."/>
            <person name="Veneault-Fourrey C."/>
            <person name="LaButti K."/>
            <person name="Lindquist E.A."/>
            <person name="Lipzen A."/>
            <person name="Lundell T."/>
            <person name="Morin E."/>
            <person name="Murat C."/>
            <person name="Sun H."/>
            <person name="Tunlid A."/>
            <person name="Henrissat B."/>
            <person name="Grigoriev I.V."/>
            <person name="Hibbett D.S."/>
            <person name="Martin F."/>
            <person name="Nordberg H.P."/>
            <person name="Cantor M.N."/>
            <person name="Hua S.X."/>
        </authorList>
    </citation>
    <scope>NUCLEOTIDE SEQUENCE [LARGE SCALE GENOMIC DNA]</scope>
    <source>
        <strain evidence="2 3">Ve08.2h10</strain>
    </source>
</reference>
<proteinExistence type="predicted"/>
<accession>A0A0D0CFK0</accession>
<organism evidence="2 3">
    <name type="scientific">Paxillus rubicundulus Ve08.2h10</name>
    <dbReference type="NCBI Taxonomy" id="930991"/>
    <lineage>
        <taxon>Eukaryota</taxon>
        <taxon>Fungi</taxon>
        <taxon>Dikarya</taxon>
        <taxon>Basidiomycota</taxon>
        <taxon>Agaricomycotina</taxon>
        <taxon>Agaricomycetes</taxon>
        <taxon>Agaricomycetidae</taxon>
        <taxon>Boletales</taxon>
        <taxon>Paxilineae</taxon>
        <taxon>Paxillaceae</taxon>
        <taxon>Paxillus</taxon>
    </lineage>
</organism>
<dbReference type="OrthoDB" id="10384906at2759"/>
<name>A0A0D0CFK0_9AGAM</name>
<dbReference type="AlphaFoldDB" id="A0A0D0CFK0"/>
<keyword evidence="3" id="KW-1185">Reference proteome</keyword>
<evidence type="ECO:0000256" key="1">
    <source>
        <dbReference type="SAM" id="MobiDB-lite"/>
    </source>
</evidence>
<evidence type="ECO:0000313" key="2">
    <source>
        <dbReference type="EMBL" id="KIK74198.1"/>
    </source>
</evidence>
<sequence>GSTSNASPPNSQAGPTNTSKLNAATARRHLSFAPSKVGSEDSWDCCTKCLDYFCVEPRAAQERLQPWKKKSRVVLEAEKQAN</sequence>